<keyword evidence="2" id="KW-1185">Reference proteome</keyword>
<sequence length="363" mass="40294">MTNLPPAPQISVQTLPITSLLVDVYGLAELSPKAHNVSVLWLHHPRTKNRANMADIASRCVGAWNAFSGSRERGLIAIAWDQRNHGSRLVDETSNGAWREGNPNHALDMWGMINGMVQDQSLLLDVIEGYLFPKSERSIDQHLALGISLGGHSVWQLVFADKRIRAGVMVIGCPDYQLLMTDRARLSRLPTYSAQDNGDSFIGSKDFPLALINACRKYDPKGIFFGTYAVPSPETEASVPKNSRLAHQAYIRQQMLYERLQGKKLLICQGGQDKLVPLRASEPFMQWFKHHATAATPGREDQRFSVDERVYPGIGHEFSAEMVKDAVQFIVHAVAGAKEDKFNREIDPLDGSGGGQVMFSSKL</sequence>
<evidence type="ECO:0008006" key="3">
    <source>
        <dbReference type="Google" id="ProtNLM"/>
    </source>
</evidence>
<dbReference type="SUPFAM" id="SSF53474">
    <property type="entry name" value="alpha/beta-Hydrolases"/>
    <property type="match status" value="1"/>
</dbReference>
<proteinExistence type="predicted"/>
<protein>
    <recommendedName>
        <fullName evidence="3">AB hydrolase-1 domain-containing protein</fullName>
    </recommendedName>
</protein>
<dbReference type="PANTHER" id="PTHR47381">
    <property type="entry name" value="ALPHA/BETA-HYDROLASES SUPERFAMILY PROTEIN"/>
    <property type="match status" value="1"/>
</dbReference>
<reference evidence="1" key="2">
    <citation type="submission" date="2023-05" db="EMBL/GenBank/DDBJ databases">
        <authorList>
            <consortium name="Lawrence Berkeley National Laboratory"/>
            <person name="Steindorff A."/>
            <person name="Hensen N."/>
            <person name="Bonometti L."/>
            <person name="Westerberg I."/>
            <person name="Brannstrom I.O."/>
            <person name="Guillou S."/>
            <person name="Cros-Aarteil S."/>
            <person name="Calhoun S."/>
            <person name="Haridas S."/>
            <person name="Kuo A."/>
            <person name="Mondo S."/>
            <person name="Pangilinan J."/>
            <person name="Riley R."/>
            <person name="Labutti K."/>
            <person name="Andreopoulos B."/>
            <person name="Lipzen A."/>
            <person name="Chen C."/>
            <person name="Yanf M."/>
            <person name="Daum C."/>
            <person name="Ng V."/>
            <person name="Clum A."/>
            <person name="Ohm R."/>
            <person name="Martin F."/>
            <person name="Silar P."/>
            <person name="Natvig D."/>
            <person name="Lalanne C."/>
            <person name="Gautier V."/>
            <person name="Ament-Velasquez S.L."/>
            <person name="Kruys A."/>
            <person name="Hutchinson M.I."/>
            <person name="Powell A.J."/>
            <person name="Barry K."/>
            <person name="Miller A.N."/>
            <person name="Grigoriev I.V."/>
            <person name="Debuchy R."/>
            <person name="Gladieux P."/>
            <person name="Thoren M.H."/>
            <person name="Johannesson H."/>
        </authorList>
    </citation>
    <scope>NUCLEOTIDE SEQUENCE</scope>
    <source>
        <strain evidence="1">PSN309</strain>
    </source>
</reference>
<comment type="caution">
    <text evidence="1">The sequence shown here is derived from an EMBL/GenBank/DDBJ whole genome shotgun (WGS) entry which is preliminary data.</text>
</comment>
<dbReference type="EMBL" id="MU864352">
    <property type="protein sequence ID" value="KAK4192938.1"/>
    <property type="molecule type" value="Genomic_DNA"/>
</dbReference>
<gene>
    <name evidence="1" type="ORF">QBC35DRAFT_159973</name>
</gene>
<dbReference type="AlphaFoldDB" id="A0AAN7AMV5"/>
<reference evidence="1" key="1">
    <citation type="journal article" date="2023" name="Mol. Phylogenet. Evol.">
        <title>Genome-scale phylogeny and comparative genomics of the fungal order Sordariales.</title>
        <authorList>
            <person name="Hensen N."/>
            <person name="Bonometti L."/>
            <person name="Westerberg I."/>
            <person name="Brannstrom I.O."/>
            <person name="Guillou S."/>
            <person name="Cros-Aarteil S."/>
            <person name="Calhoun S."/>
            <person name="Haridas S."/>
            <person name="Kuo A."/>
            <person name="Mondo S."/>
            <person name="Pangilinan J."/>
            <person name="Riley R."/>
            <person name="LaButti K."/>
            <person name="Andreopoulos B."/>
            <person name="Lipzen A."/>
            <person name="Chen C."/>
            <person name="Yan M."/>
            <person name="Daum C."/>
            <person name="Ng V."/>
            <person name="Clum A."/>
            <person name="Steindorff A."/>
            <person name="Ohm R.A."/>
            <person name="Martin F."/>
            <person name="Silar P."/>
            <person name="Natvig D.O."/>
            <person name="Lalanne C."/>
            <person name="Gautier V."/>
            <person name="Ament-Velasquez S.L."/>
            <person name="Kruys A."/>
            <person name="Hutchinson M.I."/>
            <person name="Powell A.J."/>
            <person name="Barry K."/>
            <person name="Miller A.N."/>
            <person name="Grigoriev I.V."/>
            <person name="Debuchy R."/>
            <person name="Gladieux P."/>
            <person name="Hiltunen Thoren M."/>
            <person name="Johannesson H."/>
        </authorList>
    </citation>
    <scope>NUCLEOTIDE SEQUENCE</scope>
    <source>
        <strain evidence="1">PSN309</strain>
    </source>
</reference>
<dbReference type="Gene3D" id="3.40.50.1820">
    <property type="entry name" value="alpha/beta hydrolase"/>
    <property type="match status" value="1"/>
</dbReference>
<name>A0AAN7AMV5_9PEZI</name>
<accession>A0AAN7AMV5</accession>
<organism evidence="1 2">
    <name type="scientific">Podospora australis</name>
    <dbReference type="NCBI Taxonomy" id="1536484"/>
    <lineage>
        <taxon>Eukaryota</taxon>
        <taxon>Fungi</taxon>
        <taxon>Dikarya</taxon>
        <taxon>Ascomycota</taxon>
        <taxon>Pezizomycotina</taxon>
        <taxon>Sordariomycetes</taxon>
        <taxon>Sordariomycetidae</taxon>
        <taxon>Sordariales</taxon>
        <taxon>Podosporaceae</taxon>
        <taxon>Podospora</taxon>
    </lineage>
</organism>
<evidence type="ECO:0000313" key="2">
    <source>
        <dbReference type="Proteomes" id="UP001302126"/>
    </source>
</evidence>
<evidence type="ECO:0000313" key="1">
    <source>
        <dbReference type="EMBL" id="KAK4192938.1"/>
    </source>
</evidence>
<dbReference type="Proteomes" id="UP001302126">
    <property type="component" value="Unassembled WGS sequence"/>
</dbReference>
<dbReference type="InterPro" id="IPR029058">
    <property type="entry name" value="AB_hydrolase_fold"/>
</dbReference>
<dbReference type="PANTHER" id="PTHR47381:SF3">
    <property type="entry name" value="ALPHA_BETA-HYDROLASES SUPERFAMILY PROTEIN"/>
    <property type="match status" value="1"/>
</dbReference>